<dbReference type="InterPro" id="IPR000515">
    <property type="entry name" value="MetI-like"/>
</dbReference>
<evidence type="ECO:0000256" key="7">
    <source>
        <dbReference type="ARBA" id="ARBA00022989"/>
    </source>
</evidence>
<dbReference type="RefSeq" id="WP_082517922.1">
    <property type="nucleotide sequence ID" value="NZ_SNVW01000001.1"/>
</dbReference>
<comment type="similarity">
    <text evidence="2">Belongs to the binding-protein-dependent transport system permease family. MalFG subfamily.</text>
</comment>
<evidence type="ECO:0000256" key="8">
    <source>
        <dbReference type="ARBA" id="ARBA00023136"/>
    </source>
</evidence>
<keyword evidence="8 9" id="KW-0472">Membrane</keyword>
<keyword evidence="7 9" id="KW-1133">Transmembrane helix</keyword>
<evidence type="ECO:0000256" key="3">
    <source>
        <dbReference type="ARBA" id="ARBA00022448"/>
    </source>
</evidence>
<feature type="transmembrane region" description="Helical" evidence="9">
    <location>
        <begin position="207"/>
        <end position="228"/>
    </location>
</feature>
<dbReference type="Gene3D" id="1.10.3720.10">
    <property type="entry name" value="MetI-like"/>
    <property type="match status" value="1"/>
</dbReference>
<dbReference type="Proteomes" id="UP000295764">
    <property type="component" value="Unassembled WGS sequence"/>
</dbReference>
<name>A0A4R6DNP7_9MICO</name>
<feature type="domain" description="ABC transmembrane type-1" evidence="11">
    <location>
        <begin position="95"/>
        <end position="286"/>
    </location>
</feature>
<evidence type="ECO:0000256" key="6">
    <source>
        <dbReference type="ARBA" id="ARBA00022692"/>
    </source>
</evidence>
<dbReference type="GO" id="GO:0005886">
    <property type="term" value="C:plasma membrane"/>
    <property type="evidence" value="ECO:0007669"/>
    <property type="project" value="UniProtKB-SubCell"/>
</dbReference>
<dbReference type="PROSITE" id="PS50928">
    <property type="entry name" value="ABC_TM1"/>
    <property type="match status" value="1"/>
</dbReference>
<dbReference type="PANTHER" id="PTHR32243:SF50">
    <property type="entry name" value="MALTOSE_MALTODEXTRIN TRANSPORT SYSTEM PERMEASE PROTEIN MALG"/>
    <property type="match status" value="1"/>
</dbReference>
<evidence type="ECO:0000256" key="10">
    <source>
        <dbReference type="SAM" id="MobiDB-lite"/>
    </source>
</evidence>
<dbReference type="PANTHER" id="PTHR32243">
    <property type="entry name" value="MALTOSE TRANSPORT SYSTEM PERMEASE-RELATED"/>
    <property type="match status" value="1"/>
</dbReference>
<dbReference type="GO" id="GO:0055085">
    <property type="term" value="P:transmembrane transport"/>
    <property type="evidence" value="ECO:0007669"/>
    <property type="project" value="InterPro"/>
</dbReference>
<evidence type="ECO:0000256" key="1">
    <source>
        <dbReference type="ARBA" id="ARBA00004651"/>
    </source>
</evidence>
<evidence type="ECO:0000256" key="4">
    <source>
        <dbReference type="ARBA" id="ARBA00022475"/>
    </source>
</evidence>
<dbReference type="OrthoDB" id="3569827at2"/>
<accession>A0A4R6DNP7</accession>
<feature type="transmembrane region" description="Helical" evidence="9">
    <location>
        <begin position="166"/>
        <end position="187"/>
    </location>
</feature>
<feature type="transmembrane region" description="Helical" evidence="9">
    <location>
        <begin position="94"/>
        <end position="120"/>
    </location>
</feature>
<gene>
    <name evidence="12" type="ORF">EDF64_101472</name>
</gene>
<dbReference type="Pfam" id="PF00528">
    <property type="entry name" value="BPD_transp_1"/>
    <property type="match status" value="1"/>
</dbReference>
<comment type="subcellular location">
    <subcellularLocation>
        <location evidence="1 9">Cell membrane</location>
        <topology evidence="1 9">Multi-pass membrane protein</topology>
    </subcellularLocation>
</comment>
<keyword evidence="5 12" id="KW-0762">Sugar transport</keyword>
<dbReference type="EMBL" id="SNVW01000001">
    <property type="protein sequence ID" value="TDN46606.1"/>
    <property type="molecule type" value="Genomic_DNA"/>
</dbReference>
<keyword evidence="3 9" id="KW-0813">Transport</keyword>
<dbReference type="SUPFAM" id="SSF161098">
    <property type="entry name" value="MetI-like"/>
    <property type="match status" value="1"/>
</dbReference>
<evidence type="ECO:0000256" key="5">
    <source>
        <dbReference type="ARBA" id="ARBA00022597"/>
    </source>
</evidence>
<reference evidence="12 13" key="1">
    <citation type="submission" date="2019-03" db="EMBL/GenBank/DDBJ databases">
        <title>Genomic analyses of the natural microbiome of Caenorhabditis elegans.</title>
        <authorList>
            <person name="Samuel B."/>
        </authorList>
    </citation>
    <scope>NUCLEOTIDE SEQUENCE [LARGE SCALE GENOMIC DNA]</scope>
    <source>
        <strain evidence="12 13">JUb65</strain>
    </source>
</reference>
<dbReference type="CDD" id="cd06261">
    <property type="entry name" value="TM_PBP2"/>
    <property type="match status" value="1"/>
</dbReference>
<feature type="region of interest" description="Disordered" evidence="10">
    <location>
        <begin position="1"/>
        <end position="33"/>
    </location>
</feature>
<feature type="transmembrane region" description="Helical" evidence="9">
    <location>
        <begin position="36"/>
        <end position="57"/>
    </location>
</feature>
<evidence type="ECO:0000256" key="2">
    <source>
        <dbReference type="ARBA" id="ARBA00009047"/>
    </source>
</evidence>
<keyword evidence="4" id="KW-1003">Cell membrane</keyword>
<comment type="caution">
    <text evidence="12">The sequence shown here is derived from an EMBL/GenBank/DDBJ whole genome shotgun (WGS) entry which is preliminary data.</text>
</comment>
<feature type="transmembrane region" description="Helical" evidence="9">
    <location>
        <begin position="126"/>
        <end position="154"/>
    </location>
</feature>
<evidence type="ECO:0000259" key="11">
    <source>
        <dbReference type="PROSITE" id="PS50928"/>
    </source>
</evidence>
<organism evidence="12 13">
    <name type="scientific">Curtobacterium flaccumfaciens</name>
    <dbReference type="NCBI Taxonomy" id="2035"/>
    <lineage>
        <taxon>Bacteria</taxon>
        <taxon>Bacillati</taxon>
        <taxon>Actinomycetota</taxon>
        <taxon>Actinomycetes</taxon>
        <taxon>Micrococcales</taxon>
        <taxon>Microbacteriaceae</taxon>
        <taxon>Curtobacterium</taxon>
    </lineage>
</organism>
<evidence type="ECO:0000313" key="13">
    <source>
        <dbReference type="Proteomes" id="UP000295764"/>
    </source>
</evidence>
<dbReference type="InterPro" id="IPR050901">
    <property type="entry name" value="BP-dep_ABC_trans_perm"/>
</dbReference>
<sequence length="300" mass="31755">MTTTAPRHGQAPLSMAAVVTAPRHPNRRRRPAREPVAATVRTLLYVVYGLPLVWILLTSLKQQGAVLGGSPFALFTPTLGAYRDAIANAGLSTALLQSAQIAVGTTVLVALLGVPLAYALARVNGVAASVVLALLIFLQMVPQTANIIPLYTFFSRVGLLDTTMSLVLANGAMLLPWATLLLRPFFAGVPDAIEEAASIDGAGRLRTFISIVIPIVRNGIATVAALIFLVSWGEFLYAINLLISPVNYPMSALIAQQTSGYGINWPGLMALAVLSSIPLLVVYIASFRLLREGLAVGSTK</sequence>
<dbReference type="InterPro" id="IPR035906">
    <property type="entry name" value="MetI-like_sf"/>
</dbReference>
<keyword evidence="6 9" id="KW-0812">Transmembrane</keyword>
<feature type="transmembrane region" description="Helical" evidence="9">
    <location>
        <begin position="267"/>
        <end position="290"/>
    </location>
</feature>
<dbReference type="AlphaFoldDB" id="A0A4R6DNP7"/>
<proteinExistence type="inferred from homology"/>
<evidence type="ECO:0000313" key="12">
    <source>
        <dbReference type="EMBL" id="TDN46606.1"/>
    </source>
</evidence>
<protein>
    <submittedName>
        <fullName evidence="12">Multiple sugar transport system permease protein/sorbitol/mannitol transport system permease protein</fullName>
    </submittedName>
</protein>
<evidence type="ECO:0000256" key="9">
    <source>
        <dbReference type="RuleBase" id="RU363032"/>
    </source>
</evidence>